<reference evidence="1 2" key="1">
    <citation type="submission" date="2014-04" db="EMBL/GenBank/DDBJ databases">
        <authorList>
            <consortium name="DOE Joint Genome Institute"/>
            <person name="Kuo A."/>
            <person name="Kohler A."/>
            <person name="Nagy L.G."/>
            <person name="Floudas D."/>
            <person name="Copeland A."/>
            <person name="Barry K.W."/>
            <person name="Cichocki N."/>
            <person name="Veneault-Fourrey C."/>
            <person name="LaButti K."/>
            <person name="Lindquist E.A."/>
            <person name="Lipzen A."/>
            <person name="Lundell T."/>
            <person name="Morin E."/>
            <person name="Murat C."/>
            <person name="Sun H."/>
            <person name="Tunlid A."/>
            <person name="Henrissat B."/>
            <person name="Grigoriev I.V."/>
            <person name="Hibbett D.S."/>
            <person name="Martin F."/>
            <person name="Nordberg H.P."/>
            <person name="Cantor M.N."/>
            <person name="Hua S.X."/>
        </authorList>
    </citation>
    <scope>NUCLEOTIDE SEQUENCE [LARGE SCALE GENOMIC DNA]</scope>
    <source>
        <strain evidence="1 2">Foug A</strain>
    </source>
</reference>
<dbReference type="AlphaFoldDB" id="A0A0C3EFP4"/>
<dbReference type="InParanoid" id="A0A0C3EFP4"/>
<protein>
    <submittedName>
        <fullName evidence="1">Uncharacterized protein</fullName>
    </submittedName>
</protein>
<reference evidence="2" key="2">
    <citation type="submission" date="2015-01" db="EMBL/GenBank/DDBJ databases">
        <title>Evolutionary Origins and Diversification of the Mycorrhizal Mutualists.</title>
        <authorList>
            <consortium name="DOE Joint Genome Institute"/>
            <consortium name="Mycorrhizal Genomics Consortium"/>
            <person name="Kohler A."/>
            <person name="Kuo A."/>
            <person name="Nagy L.G."/>
            <person name="Floudas D."/>
            <person name="Copeland A."/>
            <person name="Barry K.W."/>
            <person name="Cichocki N."/>
            <person name="Veneault-Fourrey C."/>
            <person name="LaButti K."/>
            <person name="Lindquist E.A."/>
            <person name="Lipzen A."/>
            <person name="Lundell T."/>
            <person name="Morin E."/>
            <person name="Murat C."/>
            <person name="Riley R."/>
            <person name="Ohm R."/>
            <person name="Sun H."/>
            <person name="Tunlid A."/>
            <person name="Henrissat B."/>
            <person name="Grigoriev I.V."/>
            <person name="Hibbett D.S."/>
            <person name="Martin F."/>
        </authorList>
    </citation>
    <scope>NUCLEOTIDE SEQUENCE [LARGE SCALE GENOMIC DNA]</scope>
    <source>
        <strain evidence="2">Foug A</strain>
    </source>
</reference>
<dbReference type="EMBL" id="KN822014">
    <property type="protein sequence ID" value="KIM67109.1"/>
    <property type="molecule type" value="Genomic_DNA"/>
</dbReference>
<proteinExistence type="predicted"/>
<dbReference type="Proteomes" id="UP000053989">
    <property type="component" value="Unassembled WGS sequence"/>
</dbReference>
<gene>
    <name evidence="1" type="ORF">SCLCIDRAFT_223509</name>
</gene>
<organism evidence="1 2">
    <name type="scientific">Scleroderma citrinum Foug A</name>
    <dbReference type="NCBI Taxonomy" id="1036808"/>
    <lineage>
        <taxon>Eukaryota</taxon>
        <taxon>Fungi</taxon>
        <taxon>Dikarya</taxon>
        <taxon>Basidiomycota</taxon>
        <taxon>Agaricomycotina</taxon>
        <taxon>Agaricomycetes</taxon>
        <taxon>Agaricomycetidae</taxon>
        <taxon>Boletales</taxon>
        <taxon>Sclerodermatineae</taxon>
        <taxon>Sclerodermataceae</taxon>
        <taxon>Scleroderma</taxon>
    </lineage>
</organism>
<name>A0A0C3EFP4_9AGAM</name>
<dbReference type="HOGENOM" id="CLU_2456053_0_0_1"/>
<evidence type="ECO:0000313" key="2">
    <source>
        <dbReference type="Proteomes" id="UP000053989"/>
    </source>
</evidence>
<sequence length="89" mass="10265">MGSGTGACAHQELNLGENLQAGWVYYSLWRENTLQGRAPACHQNHDETEQLPCGHQDRLRRLQTGFFFLCCIRFGRDGLGPMRWSRKRK</sequence>
<evidence type="ECO:0000313" key="1">
    <source>
        <dbReference type="EMBL" id="KIM67109.1"/>
    </source>
</evidence>
<keyword evidence="2" id="KW-1185">Reference proteome</keyword>
<accession>A0A0C3EFP4</accession>